<accession>A0A7S5QSX1</accession>
<name>A0A7S5QSX1_9CAUD</name>
<dbReference type="EMBL" id="MN917146">
    <property type="protein sequence ID" value="QIG59145.1"/>
    <property type="molecule type" value="Genomic_DNA"/>
</dbReference>
<protein>
    <submittedName>
        <fullName evidence="1">Uncharacterized protein</fullName>
    </submittedName>
</protein>
<gene>
    <name evidence="1" type="ORF">crAss002_35</name>
</gene>
<sequence length="61" mass="6998">MAKRVSVKAKAYQSNGFSRACKNCIYHPCTPMQSNLCTEAYVEGYIKGYKRAKKDMKDDNR</sequence>
<reference evidence="1 2" key="1">
    <citation type="submission" date="2020-01" db="EMBL/GenBank/DDBJ databases">
        <title>PhicrAss002; a novel member of the crAss-like phage family isolated from the human gut following selective antibiotic enrichment.</title>
        <authorList>
            <person name="Guerin E."/>
            <person name="Shkoporov A.N."/>
            <person name="Stockdale S.R."/>
            <person name="Khokhlova E.V."/>
            <person name="Clooney A.G."/>
            <person name="Daly K.M."/>
            <person name="Draper L.A."/>
            <person name="Ross P.R."/>
            <person name="Hill C."/>
        </authorList>
    </citation>
    <scope>NUCLEOTIDE SEQUENCE [LARGE SCALE GENOMIC DNA]</scope>
</reference>
<proteinExistence type="predicted"/>
<dbReference type="Proteomes" id="UP000595483">
    <property type="component" value="Segment"/>
</dbReference>
<evidence type="ECO:0000313" key="1">
    <source>
        <dbReference type="EMBL" id="QIG59145.1"/>
    </source>
</evidence>
<evidence type="ECO:0000313" key="2">
    <source>
        <dbReference type="Proteomes" id="UP000595483"/>
    </source>
</evidence>
<organism evidence="1 2">
    <name type="scientific">Bacteroides phage crAss002</name>
    <dbReference type="NCBI Taxonomy" id="2709317"/>
    <lineage>
        <taxon>Viruses</taxon>
        <taxon>Duplodnaviria</taxon>
        <taxon>Heunggongvirae</taxon>
        <taxon>Uroviricota</taxon>
        <taxon>Caudoviricetes</taxon>
        <taxon>Crassvirales</taxon>
        <taxon>Intestiviridae</taxon>
        <taxon>Churivirinae</taxon>
        <taxon>Jahgtovirus</taxon>
        <taxon>Jahgtovirus secundus</taxon>
    </lineage>
</organism>
<keyword evidence="2" id="KW-1185">Reference proteome</keyword>